<dbReference type="OrthoDB" id="10507816at2759"/>
<dbReference type="EMBL" id="OC855825">
    <property type="protein sequence ID" value="CAD7622716.1"/>
    <property type="molecule type" value="Genomic_DNA"/>
</dbReference>
<dbReference type="AlphaFoldDB" id="A0A7R9KH31"/>
<evidence type="ECO:0000256" key="1">
    <source>
        <dbReference type="SAM" id="MobiDB-lite"/>
    </source>
</evidence>
<accession>A0A7R9KH31</accession>
<sequence>MRVKGYSDSSPHYDPSQHRDTRHRVEEYVGPNFEEELESFPIEEELESFPIANLFAIDEEVLKERLAKMSDTCRKKLKPELGKCVERAANRYDVDVGNDKLGPNDCKALWDFMCCLIDVVAKECDASDLSVLQLGFTAIQKVIETKDCKNSGRGTVDCRAPKT</sequence>
<name>A0A7R9KH31_9ACAR</name>
<gene>
    <name evidence="2" type="ORF">OSB1V03_LOCUS3179</name>
</gene>
<proteinExistence type="predicted"/>
<protein>
    <submittedName>
        <fullName evidence="2">Uncharacterized protein</fullName>
    </submittedName>
</protein>
<keyword evidence="3" id="KW-1185">Reference proteome</keyword>
<dbReference type="EMBL" id="CAJPIZ010001250">
    <property type="protein sequence ID" value="CAG2103146.1"/>
    <property type="molecule type" value="Genomic_DNA"/>
</dbReference>
<dbReference type="Proteomes" id="UP000759131">
    <property type="component" value="Unassembled WGS sequence"/>
</dbReference>
<organism evidence="2">
    <name type="scientific">Medioppia subpectinata</name>
    <dbReference type="NCBI Taxonomy" id="1979941"/>
    <lineage>
        <taxon>Eukaryota</taxon>
        <taxon>Metazoa</taxon>
        <taxon>Ecdysozoa</taxon>
        <taxon>Arthropoda</taxon>
        <taxon>Chelicerata</taxon>
        <taxon>Arachnida</taxon>
        <taxon>Acari</taxon>
        <taxon>Acariformes</taxon>
        <taxon>Sarcoptiformes</taxon>
        <taxon>Oribatida</taxon>
        <taxon>Brachypylina</taxon>
        <taxon>Oppioidea</taxon>
        <taxon>Oppiidae</taxon>
        <taxon>Medioppia</taxon>
    </lineage>
</organism>
<feature type="region of interest" description="Disordered" evidence="1">
    <location>
        <begin position="1"/>
        <end position="23"/>
    </location>
</feature>
<reference evidence="2" key="1">
    <citation type="submission" date="2020-11" db="EMBL/GenBank/DDBJ databases">
        <authorList>
            <person name="Tran Van P."/>
        </authorList>
    </citation>
    <scope>NUCLEOTIDE SEQUENCE</scope>
</reference>
<evidence type="ECO:0000313" key="2">
    <source>
        <dbReference type="EMBL" id="CAD7622716.1"/>
    </source>
</evidence>
<evidence type="ECO:0000313" key="3">
    <source>
        <dbReference type="Proteomes" id="UP000759131"/>
    </source>
</evidence>